<keyword evidence="7" id="KW-0732">Signal</keyword>
<organism evidence="9 10">
    <name type="scientific">Durusdinium trenchii</name>
    <dbReference type="NCBI Taxonomy" id="1381693"/>
    <lineage>
        <taxon>Eukaryota</taxon>
        <taxon>Sar</taxon>
        <taxon>Alveolata</taxon>
        <taxon>Dinophyceae</taxon>
        <taxon>Suessiales</taxon>
        <taxon>Symbiodiniaceae</taxon>
        <taxon>Durusdinium</taxon>
    </lineage>
</organism>
<dbReference type="PANTHER" id="PTHR11455">
    <property type="entry name" value="CRYPTOCHROME"/>
    <property type="match status" value="1"/>
</dbReference>
<dbReference type="SUPFAM" id="SSF48173">
    <property type="entry name" value="Cryptochrome/photolyase FAD-binding domain"/>
    <property type="match status" value="1"/>
</dbReference>
<evidence type="ECO:0000259" key="8">
    <source>
        <dbReference type="PROSITE" id="PS51645"/>
    </source>
</evidence>
<dbReference type="InterPro" id="IPR005101">
    <property type="entry name" value="Cryptochr/Photolyase_FAD-bd"/>
</dbReference>
<dbReference type="Gene3D" id="3.40.50.620">
    <property type="entry name" value="HUPs"/>
    <property type="match status" value="1"/>
</dbReference>
<feature type="signal peptide" evidence="7">
    <location>
        <begin position="1"/>
        <end position="28"/>
    </location>
</feature>
<keyword evidence="4" id="KW-0274">FAD</keyword>
<dbReference type="PANTHER" id="PTHR11455:SF22">
    <property type="entry name" value="CRYPTOCHROME DASH"/>
    <property type="match status" value="1"/>
</dbReference>
<evidence type="ECO:0000256" key="2">
    <source>
        <dbReference type="ARBA" id="ARBA00005862"/>
    </source>
</evidence>
<evidence type="ECO:0000313" key="10">
    <source>
        <dbReference type="Proteomes" id="UP001642484"/>
    </source>
</evidence>
<evidence type="ECO:0000256" key="5">
    <source>
        <dbReference type="ARBA" id="ARBA00022991"/>
    </source>
</evidence>
<dbReference type="Gene3D" id="1.10.579.10">
    <property type="entry name" value="DNA Cyclobutane Dipyrimidine Photolyase, subunit A, domain 3"/>
    <property type="match status" value="1"/>
</dbReference>
<sequence>MRCARGPPTSTLPLVFLLLGFPWRTGHWVPMASPVRRWRRVPAAAGDSADTASATAPVVVWLRNELRLCDNPLLQRGLQLAKGNLQLVVCLDPREFQATTAFGSPKVGELRKRFVEECLCDLRRRVAERGSRLLVQQKAPEEVLPALVSEGSTVLVTAQVCSEERAVERRVRKALEAKGAALEVVPAAGITDLVGPEELQRAGVPSGEEFPVIFQRFFLPLRPFLLEICQKGLSDAPVNLPSASGAELEDEELRLTDAVPGTDIRGGETAGLERMTVWLNSGFRSYKDTFRSLQGDYSSRLGAHLAYGCISPRRLVKEALSHGSGQSSVHVEHFVYEMCWRDFFRHTAARWGTGLFHVAGPAECGAHGMSSESSWKRDLGAERRWKEGSTGVPLVDAAMRELNETGYIGNLARQFVAAFLIEDLQIDWRVGADWFEATLVDYDVHSNWGQWARSAGVVPTNEAKRNRVGGTRYYDLAMQRPEVSDYVRNWLPELQDVADEELFSPWTNSWPIGKVLSATSNGSSYSKPLISMRLKQYFESVSGASRLCGLPSPRRAKKGKGQRKGGGAPRATAALRWATSDSRFHGS</sequence>
<dbReference type="InterPro" id="IPR036134">
    <property type="entry name" value="Crypto/Photolyase_FAD-like_sf"/>
</dbReference>
<dbReference type="Pfam" id="PF00875">
    <property type="entry name" value="DNA_photolyase"/>
    <property type="match status" value="1"/>
</dbReference>
<evidence type="ECO:0000256" key="3">
    <source>
        <dbReference type="ARBA" id="ARBA00022630"/>
    </source>
</evidence>
<dbReference type="InterPro" id="IPR006050">
    <property type="entry name" value="DNA_photolyase_N"/>
</dbReference>
<dbReference type="SUPFAM" id="SSF52425">
    <property type="entry name" value="Cryptochrome/photolyase, N-terminal domain"/>
    <property type="match status" value="1"/>
</dbReference>
<dbReference type="PRINTS" id="PR00147">
    <property type="entry name" value="DNAPHOTLYASE"/>
</dbReference>
<feature type="compositionally biased region" description="Basic residues" evidence="6">
    <location>
        <begin position="554"/>
        <end position="563"/>
    </location>
</feature>
<dbReference type="Pfam" id="PF03441">
    <property type="entry name" value="FAD_binding_7"/>
    <property type="match status" value="1"/>
</dbReference>
<evidence type="ECO:0000256" key="7">
    <source>
        <dbReference type="SAM" id="SignalP"/>
    </source>
</evidence>
<dbReference type="Gene3D" id="1.25.40.80">
    <property type="match status" value="1"/>
</dbReference>
<dbReference type="Proteomes" id="UP001642484">
    <property type="component" value="Unassembled WGS sequence"/>
</dbReference>
<evidence type="ECO:0000256" key="1">
    <source>
        <dbReference type="ARBA" id="ARBA00001974"/>
    </source>
</evidence>
<comment type="similarity">
    <text evidence="2">Belongs to the DNA photolyase class-1 family.</text>
</comment>
<accession>A0ABP0KS05</accession>
<protein>
    <recommendedName>
        <fullName evidence="8">Photolyase/cryptochrome alpha/beta domain-containing protein</fullName>
    </recommendedName>
</protein>
<proteinExistence type="inferred from homology"/>
<evidence type="ECO:0000313" key="9">
    <source>
        <dbReference type="EMBL" id="CAK9029635.1"/>
    </source>
</evidence>
<dbReference type="InterPro" id="IPR002081">
    <property type="entry name" value="Cryptochrome/DNA_photolyase_1"/>
</dbReference>
<keyword evidence="5" id="KW-0157">Chromophore</keyword>
<feature type="chain" id="PRO_5047121244" description="Photolyase/cryptochrome alpha/beta domain-containing protein" evidence="7">
    <location>
        <begin position="29"/>
        <end position="587"/>
    </location>
</feature>
<dbReference type="InterPro" id="IPR014729">
    <property type="entry name" value="Rossmann-like_a/b/a_fold"/>
</dbReference>
<keyword evidence="3" id="KW-0285">Flavoprotein</keyword>
<evidence type="ECO:0000256" key="4">
    <source>
        <dbReference type="ARBA" id="ARBA00022827"/>
    </source>
</evidence>
<feature type="domain" description="Photolyase/cryptochrome alpha/beta" evidence="8">
    <location>
        <begin position="56"/>
        <end position="190"/>
    </location>
</feature>
<dbReference type="EMBL" id="CAXAMN010009724">
    <property type="protein sequence ID" value="CAK9029635.1"/>
    <property type="molecule type" value="Genomic_DNA"/>
</dbReference>
<name>A0ABP0KS05_9DINO</name>
<comment type="caution">
    <text evidence="9">The sequence shown here is derived from an EMBL/GenBank/DDBJ whole genome shotgun (WGS) entry which is preliminary data.</text>
</comment>
<dbReference type="PROSITE" id="PS51645">
    <property type="entry name" value="PHR_CRY_ALPHA_BETA"/>
    <property type="match status" value="1"/>
</dbReference>
<reference evidence="9 10" key="1">
    <citation type="submission" date="2024-02" db="EMBL/GenBank/DDBJ databases">
        <authorList>
            <person name="Chen Y."/>
            <person name="Shah S."/>
            <person name="Dougan E. K."/>
            <person name="Thang M."/>
            <person name="Chan C."/>
        </authorList>
    </citation>
    <scope>NUCLEOTIDE SEQUENCE [LARGE SCALE GENOMIC DNA]</scope>
</reference>
<keyword evidence="10" id="KW-1185">Reference proteome</keyword>
<dbReference type="InterPro" id="IPR018394">
    <property type="entry name" value="DNA_photolyase_1_CS_C"/>
</dbReference>
<dbReference type="PROSITE" id="PS00394">
    <property type="entry name" value="DNA_PHOTOLYASES_1_1"/>
    <property type="match status" value="1"/>
</dbReference>
<gene>
    <name evidence="9" type="ORF">CCMP2556_LOCUS17562</name>
</gene>
<dbReference type="InterPro" id="IPR036155">
    <property type="entry name" value="Crypto/Photolyase_N_sf"/>
</dbReference>
<evidence type="ECO:0000256" key="6">
    <source>
        <dbReference type="SAM" id="MobiDB-lite"/>
    </source>
</evidence>
<comment type="cofactor">
    <cofactor evidence="1">
        <name>FAD</name>
        <dbReference type="ChEBI" id="CHEBI:57692"/>
    </cofactor>
</comment>
<feature type="region of interest" description="Disordered" evidence="6">
    <location>
        <begin position="549"/>
        <end position="572"/>
    </location>
</feature>